<feature type="region of interest" description="Disordered" evidence="1">
    <location>
        <begin position="219"/>
        <end position="243"/>
    </location>
</feature>
<feature type="compositionally biased region" description="Low complexity" evidence="1">
    <location>
        <begin position="231"/>
        <end position="243"/>
    </location>
</feature>
<evidence type="ECO:0000256" key="1">
    <source>
        <dbReference type="SAM" id="MobiDB-lite"/>
    </source>
</evidence>
<sequence length="243" mass="27369">MTLVERAAAELSPADHGSPETDLSDAEPAALSHSRPAVSGPRLGLLRWTLKRSRHRLARHWNDTTRHPRTPRLPGDPPSVGQCGVSSAWLMPRLRRSWRSQARYCFGDVRFGADKDVATFHCWVEIGDEASPRRLVIDLTFDQFDQFSRFEKLCKRPVLCEYYGDLTDWSIEYKANSRRSLEELRGDSVWDRYTALDQATSPVWRKAFRNLHQAVAVRSRSVTTQQQTSPGAAGSESAGSTAA</sequence>
<dbReference type="EMBL" id="SHKR01000019">
    <property type="protein sequence ID" value="RZU01412.1"/>
    <property type="molecule type" value="Genomic_DNA"/>
</dbReference>
<evidence type="ECO:0000313" key="2">
    <source>
        <dbReference type="EMBL" id="RZU01412.1"/>
    </source>
</evidence>
<protein>
    <submittedName>
        <fullName evidence="2">Uncharacterized protein</fullName>
    </submittedName>
</protein>
<feature type="region of interest" description="Disordered" evidence="1">
    <location>
        <begin position="61"/>
        <end position="80"/>
    </location>
</feature>
<feature type="region of interest" description="Disordered" evidence="1">
    <location>
        <begin position="1"/>
        <end position="38"/>
    </location>
</feature>
<name>A0A4Q7VXD7_9ACTN</name>
<dbReference type="AlphaFoldDB" id="A0A4Q7VXD7"/>
<feature type="compositionally biased region" description="Polar residues" evidence="1">
    <location>
        <begin position="220"/>
        <end position="230"/>
    </location>
</feature>
<keyword evidence="3" id="KW-1185">Reference proteome</keyword>
<organism evidence="2 3">
    <name type="scientific">Kribbella rubisoli</name>
    <dbReference type="NCBI Taxonomy" id="3075929"/>
    <lineage>
        <taxon>Bacteria</taxon>
        <taxon>Bacillati</taxon>
        <taxon>Actinomycetota</taxon>
        <taxon>Actinomycetes</taxon>
        <taxon>Propionibacteriales</taxon>
        <taxon>Kribbellaceae</taxon>
        <taxon>Kribbella</taxon>
    </lineage>
</organism>
<comment type="caution">
    <text evidence="2">The sequence shown here is derived from an EMBL/GenBank/DDBJ whole genome shotgun (WGS) entry which is preliminary data.</text>
</comment>
<reference evidence="2 3" key="1">
    <citation type="journal article" date="2015" name="Stand. Genomic Sci.">
        <title>Genomic Encyclopedia of Bacterial and Archaeal Type Strains, Phase III: the genomes of soil and plant-associated and newly described type strains.</title>
        <authorList>
            <person name="Whitman W.B."/>
            <person name="Woyke T."/>
            <person name="Klenk H.P."/>
            <person name="Zhou Y."/>
            <person name="Lilburn T.G."/>
            <person name="Beck B.J."/>
            <person name="De Vos P."/>
            <person name="Vandamme P."/>
            <person name="Eisen J.A."/>
            <person name="Garrity G."/>
            <person name="Hugenholtz P."/>
            <person name="Kyrpides N.C."/>
        </authorList>
    </citation>
    <scope>NUCLEOTIDE SEQUENCE [LARGE SCALE GENOMIC DNA]</scope>
    <source>
        <strain evidence="2 3">VKM Ac-2540</strain>
    </source>
</reference>
<proteinExistence type="predicted"/>
<evidence type="ECO:0000313" key="3">
    <source>
        <dbReference type="Proteomes" id="UP000292027"/>
    </source>
</evidence>
<dbReference type="Proteomes" id="UP000292027">
    <property type="component" value="Unassembled WGS sequence"/>
</dbReference>
<accession>A0A4Q7VXD7</accession>
<dbReference type="RefSeq" id="WP_198682181.1">
    <property type="nucleotide sequence ID" value="NZ_SHKR01000019.1"/>
</dbReference>
<gene>
    <name evidence="2" type="ORF">EV645_8242</name>
</gene>